<protein>
    <submittedName>
        <fullName evidence="3">Helix-turn-helix domain-containing protein</fullName>
    </submittedName>
</protein>
<proteinExistence type="predicted"/>
<gene>
    <name evidence="3" type="ORF">ACFQGO_10455</name>
</gene>
<evidence type="ECO:0000313" key="3">
    <source>
        <dbReference type="EMBL" id="MFC5807928.1"/>
    </source>
</evidence>
<dbReference type="Pfam" id="PF01381">
    <property type="entry name" value="HTH_3"/>
    <property type="match status" value="1"/>
</dbReference>
<feature type="domain" description="HTH cro/C1-type" evidence="2">
    <location>
        <begin position="17"/>
        <end position="76"/>
    </location>
</feature>
<accession>A0ABW1B4D4</accession>
<dbReference type="Proteomes" id="UP001596112">
    <property type="component" value="Unassembled WGS sequence"/>
</dbReference>
<keyword evidence="4" id="KW-1185">Reference proteome</keyword>
<comment type="caution">
    <text evidence="3">The sequence shown here is derived from an EMBL/GenBank/DDBJ whole genome shotgun (WGS) entry which is preliminary data.</text>
</comment>
<name>A0ABW1B4D4_9ACTN</name>
<reference evidence="4" key="1">
    <citation type="journal article" date="2019" name="Int. J. Syst. Evol. Microbiol.">
        <title>The Global Catalogue of Microorganisms (GCM) 10K type strain sequencing project: providing services to taxonomists for standard genome sequencing and annotation.</title>
        <authorList>
            <consortium name="The Broad Institute Genomics Platform"/>
            <consortium name="The Broad Institute Genome Sequencing Center for Infectious Disease"/>
            <person name="Wu L."/>
            <person name="Ma J."/>
        </authorList>
    </citation>
    <scope>NUCLEOTIDE SEQUENCE [LARGE SCALE GENOMIC DNA]</scope>
    <source>
        <strain evidence="4">JCM 9918</strain>
    </source>
</reference>
<dbReference type="CDD" id="cd00093">
    <property type="entry name" value="HTH_XRE"/>
    <property type="match status" value="1"/>
</dbReference>
<organism evidence="3 4">
    <name type="scientific">Streptomyces heilongjiangensis</name>
    <dbReference type="NCBI Taxonomy" id="945052"/>
    <lineage>
        <taxon>Bacteria</taxon>
        <taxon>Bacillati</taxon>
        <taxon>Actinomycetota</taxon>
        <taxon>Actinomycetes</taxon>
        <taxon>Kitasatosporales</taxon>
        <taxon>Streptomycetaceae</taxon>
        <taxon>Streptomyces</taxon>
    </lineage>
</organism>
<evidence type="ECO:0000256" key="1">
    <source>
        <dbReference type="SAM" id="MobiDB-lite"/>
    </source>
</evidence>
<dbReference type="Gene3D" id="1.10.260.40">
    <property type="entry name" value="lambda repressor-like DNA-binding domains"/>
    <property type="match status" value="1"/>
</dbReference>
<feature type="compositionally biased region" description="Basic and acidic residues" evidence="1">
    <location>
        <begin position="199"/>
        <end position="211"/>
    </location>
</feature>
<dbReference type="InterPro" id="IPR010982">
    <property type="entry name" value="Lambda_DNA-bd_dom_sf"/>
</dbReference>
<dbReference type="PROSITE" id="PS50943">
    <property type="entry name" value="HTH_CROC1"/>
    <property type="match status" value="1"/>
</dbReference>
<feature type="region of interest" description="Disordered" evidence="1">
    <location>
        <begin position="199"/>
        <end position="222"/>
    </location>
</feature>
<dbReference type="SMART" id="SM00530">
    <property type="entry name" value="HTH_XRE"/>
    <property type="match status" value="1"/>
</dbReference>
<dbReference type="EMBL" id="JBHSNZ010000006">
    <property type="protein sequence ID" value="MFC5807928.1"/>
    <property type="molecule type" value="Genomic_DNA"/>
</dbReference>
<dbReference type="SUPFAM" id="SSF47413">
    <property type="entry name" value="lambda repressor-like DNA-binding domains"/>
    <property type="match status" value="1"/>
</dbReference>
<dbReference type="InterPro" id="IPR001387">
    <property type="entry name" value="Cro/C1-type_HTH"/>
</dbReference>
<sequence>MAISESGPTSTQVAQNIERVRKARQLKQKDVSDRLRAVGRPMLPTVVSKVERGDRRVDVDDLVAFALALNVSPLALLLPPVPIGDWATVRLTADVEALIADAWAWAAGEQALPDEPGDRPDSAKQEAYEQLTLSKRRRYLKSRPASREAEALHAEVDRVVEVSEFTLSGDQERFRNRMAAARRSLSRLAAELDRVEAEHEELERSLEESKARRQGSAGSEDG</sequence>
<evidence type="ECO:0000259" key="2">
    <source>
        <dbReference type="PROSITE" id="PS50943"/>
    </source>
</evidence>
<evidence type="ECO:0000313" key="4">
    <source>
        <dbReference type="Proteomes" id="UP001596112"/>
    </source>
</evidence>
<dbReference type="RefSeq" id="WP_272172713.1">
    <property type="nucleotide sequence ID" value="NZ_JAQOSL010000062.1"/>
</dbReference>